<evidence type="ECO:0000313" key="3">
    <source>
        <dbReference type="EMBL" id="MCZ0858671.1"/>
    </source>
</evidence>
<feature type="compositionally biased region" description="Polar residues" evidence="1">
    <location>
        <begin position="1"/>
        <end position="14"/>
    </location>
</feature>
<comment type="caution">
    <text evidence="3">The sequence shown here is derived from an EMBL/GenBank/DDBJ whole genome shotgun (WGS) entry which is preliminary data.</text>
</comment>
<keyword evidence="2" id="KW-0472">Membrane</keyword>
<dbReference type="EMBL" id="JAPTMY010000027">
    <property type="protein sequence ID" value="MCZ0858671.1"/>
    <property type="molecule type" value="Genomic_DNA"/>
</dbReference>
<evidence type="ECO:0000256" key="2">
    <source>
        <dbReference type="SAM" id="Phobius"/>
    </source>
</evidence>
<evidence type="ECO:0000256" key="1">
    <source>
        <dbReference type="SAM" id="MobiDB-lite"/>
    </source>
</evidence>
<feature type="transmembrane region" description="Helical" evidence="2">
    <location>
        <begin position="131"/>
        <end position="152"/>
    </location>
</feature>
<reference evidence="3" key="1">
    <citation type="submission" date="2022-10" db="EMBL/GenBank/DDBJ databases">
        <title>Genome sequence of Actinomyces israelii ATCC 10048.</title>
        <authorList>
            <person name="Watt R.M."/>
            <person name="Tong W.M."/>
        </authorList>
    </citation>
    <scope>NUCLEOTIDE SEQUENCE</scope>
    <source>
        <strain evidence="3">ATCC 10048</strain>
    </source>
</reference>
<evidence type="ECO:0000313" key="4">
    <source>
        <dbReference type="Proteomes" id="UP001072034"/>
    </source>
</evidence>
<keyword evidence="2" id="KW-1133">Transmembrane helix</keyword>
<keyword evidence="4" id="KW-1185">Reference proteome</keyword>
<keyword evidence="2" id="KW-0812">Transmembrane</keyword>
<name>A0ABT4IA98_9ACTO</name>
<protein>
    <submittedName>
        <fullName evidence="3">Uncharacterized protein</fullName>
    </submittedName>
</protein>
<dbReference type="RefSeq" id="WP_268918029.1">
    <property type="nucleotide sequence ID" value="NZ_JAPTMY010000027.1"/>
</dbReference>
<feature type="transmembrane region" description="Helical" evidence="2">
    <location>
        <begin position="105"/>
        <end position="125"/>
    </location>
</feature>
<feature type="region of interest" description="Disordered" evidence="1">
    <location>
        <begin position="1"/>
        <end position="42"/>
    </location>
</feature>
<dbReference type="Proteomes" id="UP001072034">
    <property type="component" value="Unassembled WGS sequence"/>
</dbReference>
<sequence>MSQSTFSDQPQSPGQYGYLPAPGQPQAGYGQTPAGYGQTAPAGQGLPQGAYGQAAPAGYGQPAAYGAPAAPDSAPGSLPPRGVPIPVTQESVAFRASATRSARTVMLITGGFGLVVLAGASYNFVDGKLGAGILLVLLGLLLLAVVALMMTVRTTLDATGIHTGSALGSKDFPWPASRTGLFVRIKIAGGKAALVANDAQAMLVTPEGRAVQLTGLTWMGPLPSSIEAKGMAELDRIWAWALARGYARETGQYTEIRGLQKLMQLQRRGQEERYGLV</sequence>
<accession>A0ABT4IA98</accession>
<gene>
    <name evidence="3" type="ORF">OHJ16_11530</name>
</gene>
<proteinExistence type="predicted"/>
<organism evidence="3 4">
    <name type="scientific">Actinomyces israelii</name>
    <dbReference type="NCBI Taxonomy" id="1659"/>
    <lineage>
        <taxon>Bacteria</taxon>
        <taxon>Bacillati</taxon>
        <taxon>Actinomycetota</taxon>
        <taxon>Actinomycetes</taxon>
        <taxon>Actinomycetales</taxon>
        <taxon>Actinomycetaceae</taxon>
        <taxon>Actinomyces</taxon>
    </lineage>
</organism>